<dbReference type="EMBL" id="JAVXUP010000015">
    <property type="protein sequence ID" value="KAK3042896.1"/>
    <property type="molecule type" value="Genomic_DNA"/>
</dbReference>
<comment type="subunit">
    <text evidence="4">Component of the large ribosomal subunit.</text>
</comment>
<evidence type="ECO:0000256" key="3">
    <source>
        <dbReference type="ARBA" id="ARBA00043969"/>
    </source>
</evidence>
<keyword evidence="1 4" id="KW-0689">Ribosomal protein</keyword>
<dbReference type="InterPro" id="IPR007836">
    <property type="entry name" value="Ribosomal_eS32"/>
</dbReference>
<dbReference type="Pfam" id="PF05162">
    <property type="entry name" value="Ribosomal_L41"/>
    <property type="match status" value="1"/>
</dbReference>
<evidence type="ECO:0000256" key="1">
    <source>
        <dbReference type="ARBA" id="ARBA00022980"/>
    </source>
</evidence>
<dbReference type="GO" id="GO:0005840">
    <property type="term" value="C:ribosome"/>
    <property type="evidence" value="ECO:0007669"/>
    <property type="project" value="UniProtKB-KW"/>
</dbReference>
<organism evidence="5 6">
    <name type="scientific">Escallonia herrerae</name>
    <dbReference type="NCBI Taxonomy" id="1293975"/>
    <lineage>
        <taxon>Eukaryota</taxon>
        <taxon>Viridiplantae</taxon>
        <taxon>Streptophyta</taxon>
        <taxon>Embryophyta</taxon>
        <taxon>Tracheophyta</taxon>
        <taxon>Spermatophyta</taxon>
        <taxon>Magnoliopsida</taxon>
        <taxon>eudicotyledons</taxon>
        <taxon>Gunneridae</taxon>
        <taxon>Pentapetalae</taxon>
        <taxon>asterids</taxon>
        <taxon>campanulids</taxon>
        <taxon>Escalloniales</taxon>
        <taxon>Escalloniaceae</taxon>
        <taxon>Escallonia</taxon>
    </lineage>
</organism>
<dbReference type="Proteomes" id="UP001188597">
    <property type="component" value="Unassembled WGS sequence"/>
</dbReference>
<reference evidence="5" key="1">
    <citation type="submission" date="2022-12" db="EMBL/GenBank/DDBJ databases">
        <title>Draft genome assemblies for two species of Escallonia (Escalloniales).</title>
        <authorList>
            <person name="Chanderbali A."/>
            <person name="Dervinis C."/>
            <person name="Anghel I."/>
            <person name="Soltis D."/>
            <person name="Soltis P."/>
            <person name="Zapata F."/>
        </authorList>
    </citation>
    <scope>NUCLEOTIDE SEQUENCE</scope>
    <source>
        <strain evidence="5">UCBG64.0493</strain>
        <tissue evidence="5">Leaf</tissue>
    </source>
</reference>
<evidence type="ECO:0000256" key="2">
    <source>
        <dbReference type="ARBA" id="ARBA00023274"/>
    </source>
</evidence>
<accession>A0AA88XB02</accession>
<dbReference type="AlphaFoldDB" id="A0AA88XB02"/>
<keyword evidence="6" id="KW-1185">Reference proteome</keyword>
<keyword evidence="2 4" id="KW-0687">Ribonucleoprotein</keyword>
<dbReference type="GO" id="GO:1990904">
    <property type="term" value="C:ribonucleoprotein complex"/>
    <property type="evidence" value="ECO:0007669"/>
    <property type="project" value="UniProtKB-KW"/>
</dbReference>
<comment type="similarity">
    <text evidence="3 4">Belongs to the eukaryotic ribosomal protein eS32 family.</text>
</comment>
<evidence type="ECO:0000313" key="5">
    <source>
        <dbReference type="EMBL" id="KAK3042896.1"/>
    </source>
</evidence>
<proteinExistence type="inferred from homology"/>
<dbReference type="GO" id="GO:0003735">
    <property type="term" value="F:structural constituent of ribosome"/>
    <property type="evidence" value="ECO:0007669"/>
    <property type="project" value="UniProtKB-UniRule"/>
</dbReference>
<dbReference type="GO" id="GO:0006412">
    <property type="term" value="P:translation"/>
    <property type="evidence" value="ECO:0007669"/>
    <property type="project" value="InterPro"/>
</dbReference>
<name>A0AA88XB02_9ASTE</name>
<gene>
    <name evidence="5" type="ORF">RJ639_001169</name>
</gene>
<evidence type="ECO:0000256" key="4">
    <source>
        <dbReference type="RuleBase" id="RU368055"/>
    </source>
</evidence>
<protein>
    <recommendedName>
        <fullName evidence="4">60S ribosomal protein L41</fullName>
    </recommendedName>
</protein>
<evidence type="ECO:0000313" key="6">
    <source>
        <dbReference type="Proteomes" id="UP001188597"/>
    </source>
</evidence>
<comment type="caution">
    <text evidence="5">The sequence shown here is derived from an EMBL/GenBank/DDBJ whole genome shotgun (WGS) entry which is preliminary data.</text>
</comment>
<sequence length="115" mass="13511">MRAKWKKKRMRRLKRKRRKMRQRSNLGVTYQHLYFESQTFWYKYVGGILIWKACLECYHSVQIDVLLVIRGPVPTHFHSFEKAVYGPDPSKLYGSLELPESTATISTNGTPADMS</sequence>